<dbReference type="OrthoDB" id="5409634at2"/>
<evidence type="ECO:0000256" key="1">
    <source>
        <dbReference type="SAM" id="Phobius"/>
    </source>
</evidence>
<evidence type="ECO:0000313" key="3">
    <source>
        <dbReference type="Proteomes" id="UP000032803"/>
    </source>
</evidence>
<accession>A0A0A8UUC5</accession>
<feature type="transmembrane region" description="Helical" evidence="1">
    <location>
        <begin position="177"/>
        <end position="195"/>
    </location>
</feature>
<dbReference type="RefSeq" id="WP_045105774.1">
    <property type="nucleotide sequence ID" value="NZ_LNYF01000004.1"/>
</dbReference>
<organism evidence="2 3">
    <name type="scientific">Legionella hackeliae</name>
    <dbReference type="NCBI Taxonomy" id="449"/>
    <lineage>
        <taxon>Bacteria</taxon>
        <taxon>Pseudomonadati</taxon>
        <taxon>Pseudomonadota</taxon>
        <taxon>Gammaproteobacteria</taxon>
        <taxon>Legionellales</taxon>
        <taxon>Legionellaceae</taxon>
        <taxon>Legionella</taxon>
    </lineage>
</organism>
<evidence type="ECO:0000313" key="2">
    <source>
        <dbReference type="EMBL" id="CEK10389.1"/>
    </source>
</evidence>
<keyword evidence="1" id="KW-0812">Transmembrane</keyword>
<dbReference type="SUPFAM" id="SSF48371">
    <property type="entry name" value="ARM repeat"/>
    <property type="match status" value="1"/>
</dbReference>
<dbReference type="HOGENOM" id="CLU_324601_0_0_6"/>
<sequence>MKVKKRLNLFEVEDYEFKVVAFMTVIQFFSGVALSIFFIAISAIFIHEVSVFNLYIVFIAASFLVITANYFYKNIEHQFGVGNTYYIVLSFSAVSLGLFYFALHYHYDSIIIAVFASYYIIYFSNNMSFWGVASQTFNVRESKRLFPLMSSGDLISKLVGYALAGLLAGVIALESLLLFSMISFVIANIFLRLMLKSNHEKIVFHEHHILQKDHRRENTIAAEEKKLISSICRLGFFCAMGVGLSEFFFLGEVKVSNKYTDNFAQFLGGLLFFGRLLALLFKVILSAKIEKKLGLKNILLILPIFIFMSMLMFFFIDPSHDYLYFLCLYIVLFEGIKLSTYEPYYFAMMQVVNPEKRLKVHAKAKGFFAPMGQLFVGFFILFYFMIPHEHIFKLLSITLGILSVVWVKFIIEANKKYYSYVYKMLVKYSLFNEKSSFVINDKMIERTIKEKIEVFNKKDSFFSVQYIYQLNRDFSRKYFLDLLEKNPPGNIVLFIMDKARENSWEEYLYHGRSLFKRSDDDALQCRAAMLLSKLNKNDFLNCLHYCKSYNRSDLLTSCISGGLDNKDLAVVRVCINLIPNKLLSSSHDDKVEGLNLIAKLGASPLNKEIVSSIMPLLNTKNARVRNHLINAIKSLKSPDFLPYLFSQLKKNKYANNVRECLANYSDYWLHEIKSIDGINLSVLIHILTKSKSRKSKEYLIDIFHENNKYHDIIVPFLIRINFSSQNKKIIRNMIMERSDKLGNILELTNSCSNSHLISALNNEKFKELTLIICYLHFINPIHNIYDLLRIVEQKQSDYYLYLIENIEFLLQKQKLNKITSVFEKSLLVNEKTAHFKETDEVIAQKILAEKKHNYSPWVIAVAVYFYPDNKELLDDTHYLEETVVVELLR</sequence>
<dbReference type="KEGG" id="lha:LHA_1342"/>
<proteinExistence type="predicted"/>
<dbReference type="Proteomes" id="UP000032803">
    <property type="component" value="Chromosome I"/>
</dbReference>
<dbReference type="Gene3D" id="1.20.1250.20">
    <property type="entry name" value="MFS general substrate transporter like domains"/>
    <property type="match status" value="1"/>
</dbReference>
<keyword evidence="1" id="KW-1133">Transmembrane helix</keyword>
<keyword evidence="3" id="KW-1185">Reference proteome</keyword>
<feature type="transmembrane region" description="Helical" evidence="1">
    <location>
        <begin position="84"/>
        <end position="103"/>
    </location>
</feature>
<dbReference type="EMBL" id="LN681225">
    <property type="protein sequence ID" value="CEK10389.1"/>
    <property type="molecule type" value="Genomic_DNA"/>
</dbReference>
<dbReference type="SUPFAM" id="SSF103473">
    <property type="entry name" value="MFS general substrate transporter"/>
    <property type="match status" value="1"/>
</dbReference>
<evidence type="ECO:0008006" key="4">
    <source>
        <dbReference type="Google" id="ProtNLM"/>
    </source>
</evidence>
<feature type="transmembrane region" description="Helical" evidence="1">
    <location>
        <begin position="297"/>
        <end position="316"/>
    </location>
</feature>
<feature type="transmembrane region" description="Helical" evidence="1">
    <location>
        <begin position="109"/>
        <end position="133"/>
    </location>
</feature>
<feature type="transmembrane region" description="Helical" evidence="1">
    <location>
        <begin position="322"/>
        <end position="346"/>
    </location>
</feature>
<feature type="transmembrane region" description="Helical" evidence="1">
    <location>
        <begin position="52"/>
        <end position="72"/>
    </location>
</feature>
<feature type="transmembrane region" description="Helical" evidence="1">
    <location>
        <begin position="20"/>
        <end position="46"/>
    </location>
</feature>
<feature type="transmembrane region" description="Helical" evidence="1">
    <location>
        <begin position="367"/>
        <end position="386"/>
    </location>
</feature>
<feature type="transmembrane region" description="Helical" evidence="1">
    <location>
        <begin position="154"/>
        <end position="171"/>
    </location>
</feature>
<dbReference type="STRING" id="449.LHA_1342"/>
<reference evidence="3" key="1">
    <citation type="submission" date="2014-09" db="EMBL/GenBank/DDBJ databases">
        <authorList>
            <person name="Gomez-Valero L."/>
        </authorList>
    </citation>
    <scope>NUCLEOTIDE SEQUENCE [LARGE SCALE GENOMIC DNA]</scope>
    <source>
        <strain evidence="3">ATCC35250</strain>
    </source>
</reference>
<keyword evidence="1" id="KW-0472">Membrane</keyword>
<protein>
    <recommendedName>
        <fullName evidence="4">MFS transporter</fullName>
    </recommendedName>
</protein>
<dbReference type="InterPro" id="IPR016024">
    <property type="entry name" value="ARM-type_fold"/>
</dbReference>
<dbReference type="InterPro" id="IPR036259">
    <property type="entry name" value="MFS_trans_sf"/>
</dbReference>
<gene>
    <name evidence="2" type="ORF">LHA_1342</name>
</gene>
<feature type="transmembrane region" description="Helical" evidence="1">
    <location>
        <begin position="263"/>
        <end position="285"/>
    </location>
</feature>
<name>A0A0A8UUC5_LEGHA</name>
<dbReference type="PATRIC" id="fig|449.7.peg.511"/>
<feature type="transmembrane region" description="Helical" evidence="1">
    <location>
        <begin position="234"/>
        <end position="251"/>
    </location>
</feature>
<dbReference type="AlphaFoldDB" id="A0A0A8UUC5"/>
<dbReference type="CDD" id="cd06174">
    <property type="entry name" value="MFS"/>
    <property type="match status" value="1"/>
</dbReference>